<sequence length="57" mass="6231">MPDVISYGYGQQNVNGESDVNSYSAGTLKRIGLRVRTEASRDLGSPLAPGLSWREFN</sequence>
<dbReference type="Proteomes" id="UP000037460">
    <property type="component" value="Unassembled WGS sequence"/>
</dbReference>
<dbReference type="EMBL" id="JWZX01001463">
    <property type="protein sequence ID" value="KOO33648.1"/>
    <property type="molecule type" value="Genomic_DNA"/>
</dbReference>
<evidence type="ECO:0000313" key="1">
    <source>
        <dbReference type="EMBL" id="KOO33648.1"/>
    </source>
</evidence>
<comment type="caution">
    <text evidence="1">The sequence shown here is derived from an EMBL/GenBank/DDBJ whole genome shotgun (WGS) entry which is preliminary data.</text>
</comment>
<organism evidence="1 2">
    <name type="scientific">Chrysochromulina tobinii</name>
    <dbReference type="NCBI Taxonomy" id="1460289"/>
    <lineage>
        <taxon>Eukaryota</taxon>
        <taxon>Haptista</taxon>
        <taxon>Haptophyta</taxon>
        <taxon>Prymnesiophyceae</taxon>
        <taxon>Prymnesiales</taxon>
        <taxon>Chrysochromulinaceae</taxon>
        <taxon>Chrysochromulina</taxon>
    </lineage>
</organism>
<gene>
    <name evidence="1" type="ORF">Ctob_011279</name>
</gene>
<proteinExistence type="predicted"/>
<protein>
    <submittedName>
        <fullName evidence="1">Uncharacterized protein</fullName>
    </submittedName>
</protein>
<accession>A0A0M0K5I7</accession>
<reference evidence="2" key="1">
    <citation type="journal article" date="2015" name="PLoS Genet.">
        <title>Genome Sequence and Transcriptome Analyses of Chrysochromulina tobin: Metabolic Tools for Enhanced Algal Fitness in the Prominent Order Prymnesiales (Haptophyceae).</title>
        <authorList>
            <person name="Hovde B.T."/>
            <person name="Deodato C.R."/>
            <person name="Hunsperger H.M."/>
            <person name="Ryken S.A."/>
            <person name="Yost W."/>
            <person name="Jha R.K."/>
            <person name="Patterson J."/>
            <person name="Monnat R.J. Jr."/>
            <person name="Barlow S.B."/>
            <person name="Starkenburg S.R."/>
            <person name="Cattolico R.A."/>
        </authorList>
    </citation>
    <scope>NUCLEOTIDE SEQUENCE</scope>
    <source>
        <strain evidence="2">CCMP291</strain>
    </source>
</reference>
<evidence type="ECO:0000313" key="2">
    <source>
        <dbReference type="Proteomes" id="UP000037460"/>
    </source>
</evidence>
<dbReference type="AlphaFoldDB" id="A0A0M0K5I7"/>
<keyword evidence="2" id="KW-1185">Reference proteome</keyword>
<name>A0A0M0K5I7_9EUKA</name>